<dbReference type="Proteomes" id="UP001174909">
    <property type="component" value="Unassembled WGS sequence"/>
</dbReference>
<feature type="transmembrane region" description="Helical" evidence="11">
    <location>
        <begin position="48"/>
        <end position="65"/>
    </location>
</feature>
<dbReference type="Gene3D" id="3.40.50.450">
    <property type="match status" value="1"/>
</dbReference>
<feature type="transmembrane region" description="Helical" evidence="11">
    <location>
        <begin position="71"/>
        <end position="89"/>
    </location>
</feature>
<feature type="transmembrane region" description="Helical" evidence="11">
    <location>
        <begin position="283"/>
        <end position="301"/>
    </location>
</feature>
<dbReference type="AlphaFoldDB" id="A0AA35RE21"/>
<feature type="transmembrane region" description="Helical" evidence="11">
    <location>
        <begin position="424"/>
        <end position="441"/>
    </location>
</feature>
<feature type="domain" description="NADH:quinone oxidoreductase/Mrp antiporter transmembrane" evidence="12">
    <location>
        <begin position="498"/>
        <end position="778"/>
    </location>
</feature>
<feature type="transmembrane region" description="Helical" evidence="11">
    <location>
        <begin position="321"/>
        <end position="344"/>
    </location>
</feature>
<feature type="transmembrane region" description="Helical" evidence="11">
    <location>
        <begin position="356"/>
        <end position="378"/>
    </location>
</feature>
<dbReference type="EC" id="7.1.1.2" evidence="3"/>
<evidence type="ECO:0000256" key="4">
    <source>
        <dbReference type="ARBA" id="ARBA00021006"/>
    </source>
</evidence>
<dbReference type="NCBIfam" id="TIGR00725">
    <property type="entry name" value="TIGR00725 family protein"/>
    <property type="match status" value="1"/>
</dbReference>
<keyword evidence="5 11" id="KW-0812">Transmembrane</keyword>
<feature type="transmembrane region" description="Helical" evidence="11">
    <location>
        <begin position="223"/>
        <end position="240"/>
    </location>
</feature>
<protein>
    <recommendedName>
        <fullName evidence="4">NADH-ubiquinone oxidoreductase chain 4</fullName>
        <ecNumber evidence="3">7.1.1.2</ecNumber>
    </recommendedName>
    <alternativeName>
        <fullName evidence="8">NADH dehydrogenase subunit 4</fullName>
    </alternativeName>
</protein>
<comment type="catalytic activity">
    <reaction evidence="9">
        <text>a ubiquinone + NADH + 5 H(+)(in) = a ubiquinol + NAD(+) + 4 H(+)(out)</text>
        <dbReference type="Rhea" id="RHEA:29091"/>
        <dbReference type="Rhea" id="RHEA-COMP:9565"/>
        <dbReference type="Rhea" id="RHEA-COMP:9566"/>
        <dbReference type="ChEBI" id="CHEBI:15378"/>
        <dbReference type="ChEBI" id="CHEBI:16389"/>
        <dbReference type="ChEBI" id="CHEBI:17976"/>
        <dbReference type="ChEBI" id="CHEBI:57540"/>
        <dbReference type="ChEBI" id="CHEBI:57945"/>
        <dbReference type="EC" id="7.1.1.2"/>
    </reaction>
</comment>
<reference evidence="13" key="1">
    <citation type="submission" date="2023-03" db="EMBL/GenBank/DDBJ databases">
        <authorList>
            <person name="Steffen K."/>
            <person name="Cardenas P."/>
        </authorList>
    </citation>
    <scope>NUCLEOTIDE SEQUENCE</scope>
</reference>
<proteinExistence type="inferred from homology"/>
<feature type="transmembrane region" description="Helical" evidence="11">
    <location>
        <begin position="160"/>
        <end position="179"/>
    </location>
</feature>
<dbReference type="SUPFAM" id="SSF102405">
    <property type="entry name" value="MCP/YpsA-like"/>
    <property type="match status" value="1"/>
</dbReference>
<feature type="transmembrane region" description="Helical" evidence="11">
    <location>
        <begin position="657"/>
        <end position="676"/>
    </location>
</feature>
<evidence type="ECO:0000256" key="9">
    <source>
        <dbReference type="ARBA" id="ARBA00049551"/>
    </source>
</evidence>
<dbReference type="GO" id="GO:0042773">
    <property type="term" value="P:ATP synthesis coupled electron transport"/>
    <property type="evidence" value="ECO:0007669"/>
    <property type="project" value="InterPro"/>
</dbReference>
<dbReference type="InterPro" id="IPR005268">
    <property type="entry name" value="CHP00725"/>
</dbReference>
<feature type="domain" description="NADH:quinone oxidoreductase/Mrp antiporter transmembrane" evidence="12">
    <location>
        <begin position="67"/>
        <end position="370"/>
    </location>
</feature>
<evidence type="ECO:0000256" key="8">
    <source>
        <dbReference type="ARBA" id="ARBA00031025"/>
    </source>
</evidence>
<feature type="transmembrane region" description="Helical" evidence="11">
    <location>
        <begin position="200"/>
        <end position="217"/>
    </location>
</feature>
<feature type="region of interest" description="Disordered" evidence="10">
    <location>
        <begin position="811"/>
        <end position="836"/>
    </location>
</feature>
<keyword evidence="14" id="KW-1185">Reference proteome</keyword>
<comment type="similarity">
    <text evidence="2">Belongs to the complex I subunit 4 family.</text>
</comment>
<evidence type="ECO:0000256" key="6">
    <source>
        <dbReference type="ARBA" id="ARBA00022989"/>
    </source>
</evidence>
<dbReference type="Pfam" id="PF00361">
    <property type="entry name" value="Proton_antipo_M"/>
    <property type="match status" value="2"/>
</dbReference>
<name>A0AA35RE21_GEOBA</name>
<sequence>MNGCPGRWTSTLSLGIDGISAPLIVLNGIVLMGGVMISQNITYRTREFFVLLLALAAGVYGVFVVRDLFFLFFFYELAVLPMYLLIGVWGSSTNFGTFLRTKEYGAMKLILFLVAGSILIWVGILAVYAQAASQGDGTFSLQKLAEMATTGQFNSTFQTLVFPLFMVGFGSLAGLWPFHTWSPDGHVAAPTAVSMLHAGVLMKLGAYGIIRVGIFLLPEGADYWMPVLIALGTVNVLYGAMSAMSQQDLKYIIGYSSVSHMGYVLMGIATLDKIGMAGAVLQMFSHGIMTALMFTLVGAIYDRAHIRDINVLNGLFGRMGVTCFFFALAGLCSLGLPGMSGFIAEFMVFTGAFRTYLPLAILAVVGAAITAVYILRLLALTFFGEPDVRWSGLSDAGVMEKSVAGAFVLVAVSLTANLELLTPEFALAGLAFLVFVIDLVLPEGRKNLLGWISIVGLIAVIVVSIFMLWDHDESLYNGLLAIDDFSLWFKVLFMGIGSRELLTAYIALELLSFSLYVLAAYAKNSPKSNEGGLKYIIVGAFSSAVLLYGVSMVYGVLGVTKFEAIAVGLAAASEVAAVPFHMWAPDVYEGAPYPITAYLSIGSKAAAFALVLRLTAEGFVPVGDRWEQWQLVIAVLAAVTMMVGNLVALAQQNLKRLLAYSSIGHSGFLLAGVAALSLDSSLPTNGVLLYLVGYSVTNFVVFGGLISFFNMTGKEMMSDLAGLGGTQPFLAASITIGMFSLAGLPIFAGFAIKFYLFTAIADEGLLWLSSLAVFASLVSLYYYLQVIRQIYIQPAEGEPAYGHGYGYEHIDGGHGDGDQDEDGEEEHGHEEETPQPARRYGAALIETYPALGRRPSITILAVLGAGLLAVFWIGVYPAPLIDTIEAAKQGVNAMIIAVIGSSNPPNPELIDLGEEVGKELAKRGVTVVCGGLSGVMEAVCRGAKSEGGQTIGILPGRVPTDANEYVDIPIVTTMGYSRNVIVVHTGAACIAVGGAFGTLCEIAYALDARIPVVGLNTWPLTETGEGTPIHDRIIKADDPVEAVEKAIAAAQSRT</sequence>
<comment type="caution">
    <text evidence="13">The sequence shown here is derived from an EMBL/GenBank/DDBJ whole genome shotgun (WGS) entry which is preliminary data.</text>
</comment>
<feature type="transmembrane region" description="Helical" evidence="11">
    <location>
        <begin position="505"/>
        <end position="523"/>
    </location>
</feature>
<feature type="transmembrane region" description="Helical" evidence="11">
    <location>
        <begin position="629"/>
        <end position="650"/>
    </location>
</feature>
<dbReference type="PRINTS" id="PR01437">
    <property type="entry name" value="NUOXDRDTASE4"/>
</dbReference>
<gene>
    <name evidence="13" type="ORF">GBAR_LOCUS5768</name>
</gene>
<dbReference type="GO" id="GO:0008137">
    <property type="term" value="F:NADH dehydrogenase (ubiquinone) activity"/>
    <property type="evidence" value="ECO:0007669"/>
    <property type="project" value="UniProtKB-EC"/>
</dbReference>
<organism evidence="13 14">
    <name type="scientific">Geodia barretti</name>
    <name type="common">Barrett's horny sponge</name>
    <dbReference type="NCBI Taxonomy" id="519541"/>
    <lineage>
        <taxon>Eukaryota</taxon>
        <taxon>Metazoa</taxon>
        <taxon>Porifera</taxon>
        <taxon>Demospongiae</taxon>
        <taxon>Heteroscleromorpha</taxon>
        <taxon>Tetractinellida</taxon>
        <taxon>Astrophorina</taxon>
        <taxon>Geodiidae</taxon>
        <taxon>Geodia</taxon>
    </lineage>
</organism>
<dbReference type="EMBL" id="CASHTH010000843">
    <property type="protein sequence ID" value="CAI8008417.1"/>
    <property type="molecule type" value="Genomic_DNA"/>
</dbReference>
<dbReference type="InterPro" id="IPR001750">
    <property type="entry name" value="ND/Mrp_TM"/>
</dbReference>
<keyword evidence="6 11" id="KW-1133">Transmembrane helix</keyword>
<evidence type="ECO:0000256" key="10">
    <source>
        <dbReference type="SAM" id="MobiDB-lite"/>
    </source>
</evidence>
<feature type="transmembrane region" description="Helical" evidence="11">
    <location>
        <begin position="764"/>
        <end position="784"/>
    </location>
</feature>
<feature type="transmembrane region" description="Helical" evidence="11">
    <location>
        <begin position="252"/>
        <end position="271"/>
    </location>
</feature>
<evidence type="ECO:0000256" key="11">
    <source>
        <dbReference type="SAM" id="Phobius"/>
    </source>
</evidence>
<dbReference type="InterPro" id="IPR003918">
    <property type="entry name" value="NADH_UbQ_OxRdtase"/>
</dbReference>
<feature type="transmembrane region" description="Helical" evidence="11">
    <location>
        <begin position="688"/>
        <end position="709"/>
    </location>
</feature>
<evidence type="ECO:0000256" key="2">
    <source>
        <dbReference type="ARBA" id="ARBA00009025"/>
    </source>
</evidence>
<dbReference type="InterPro" id="IPR010227">
    <property type="entry name" value="NADH_Q_OxRdtase_chainM/4"/>
</dbReference>
<feature type="transmembrane region" description="Helical" evidence="11">
    <location>
        <begin position="857"/>
        <end position="875"/>
    </location>
</feature>
<feature type="transmembrane region" description="Helical" evidence="11">
    <location>
        <begin position="564"/>
        <end position="584"/>
    </location>
</feature>
<evidence type="ECO:0000313" key="14">
    <source>
        <dbReference type="Proteomes" id="UP001174909"/>
    </source>
</evidence>
<dbReference type="HAMAP" id="MF_00445">
    <property type="entry name" value="NDH1_NuoN_1"/>
    <property type="match status" value="1"/>
</dbReference>
<evidence type="ECO:0000256" key="1">
    <source>
        <dbReference type="ARBA" id="ARBA00004141"/>
    </source>
</evidence>
<feature type="transmembrane region" description="Helical" evidence="11">
    <location>
        <begin position="109"/>
        <end position="131"/>
    </location>
</feature>
<feature type="transmembrane region" description="Helical" evidence="11">
    <location>
        <begin position="398"/>
        <end position="418"/>
    </location>
</feature>
<evidence type="ECO:0000256" key="3">
    <source>
        <dbReference type="ARBA" id="ARBA00012944"/>
    </source>
</evidence>
<feature type="transmembrane region" description="Helical" evidence="11">
    <location>
        <begin position="12"/>
        <end position="36"/>
    </location>
</feature>
<feature type="transmembrane region" description="Helical" evidence="11">
    <location>
        <begin position="448"/>
        <end position="469"/>
    </location>
</feature>
<evidence type="ECO:0000256" key="7">
    <source>
        <dbReference type="ARBA" id="ARBA00023136"/>
    </source>
</evidence>
<evidence type="ECO:0000313" key="13">
    <source>
        <dbReference type="EMBL" id="CAI8008417.1"/>
    </source>
</evidence>
<evidence type="ECO:0000256" key="5">
    <source>
        <dbReference type="ARBA" id="ARBA00022692"/>
    </source>
</evidence>
<dbReference type="InterPro" id="IPR010096">
    <property type="entry name" value="NADH-Q_OxRdtase_suN/2"/>
</dbReference>
<dbReference type="Pfam" id="PF18306">
    <property type="entry name" value="LDcluster4"/>
    <property type="match status" value="1"/>
</dbReference>
<comment type="subcellular location">
    <subcellularLocation>
        <location evidence="1">Membrane</location>
        <topology evidence="1">Multi-pass membrane protein</topology>
    </subcellularLocation>
</comment>
<feature type="transmembrane region" description="Helical" evidence="11">
    <location>
        <begin position="535"/>
        <end position="557"/>
    </location>
</feature>
<accession>A0AA35RE21</accession>
<dbReference type="PANTHER" id="PTHR22773">
    <property type="entry name" value="NADH DEHYDROGENASE"/>
    <property type="match status" value="1"/>
</dbReference>
<dbReference type="NCBIfam" id="TIGR01972">
    <property type="entry name" value="NDH_I_M"/>
    <property type="match status" value="1"/>
</dbReference>
<evidence type="ECO:0000259" key="12">
    <source>
        <dbReference type="Pfam" id="PF00361"/>
    </source>
</evidence>
<keyword evidence="7 11" id="KW-0472">Membrane</keyword>
<dbReference type="InterPro" id="IPR041164">
    <property type="entry name" value="LDcluster4"/>
</dbReference>
<dbReference type="GO" id="GO:0016020">
    <property type="term" value="C:membrane"/>
    <property type="evidence" value="ECO:0007669"/>
    <property type="project" value="UniProtKB-SubCell"/>
</dbReference>
<feature type="transmembrane region" description="Helical" evidence="11">
    <location>
        <begin position="729"/>
        <end position="752"/>
    </location>
</feature>